<dbReference type="GO" id="GO:0005737">
    <property type="term" value="C:cytoplasm"/>
    <property type="evidence" value="ECO:0007669"/>
    <property type="project" value="UniProtKB-SubCell"/>
</dbReference>
<comment type="similarity">
    <text evidence="2 10 12">Belongs to the AdoMet synthase family.</text>
</comment>
<dbReference type="PROSITE" id="PS00376">
    <property type="entry name" value="ADOMET_SYNTHASE_1"/>
    <property type="match status" value="1"/>
</dbReference>
<feature type="binding site" evidence="10">
    <location>
        <position position="266"/>
    </location>
    <ligand>
        <name>ATP</name>
        <dbReference type="ChEBI" id="CHEBI:30616"/>
        <note>ligand shared between two neighboring subunits</note>
    </ligand>
</feature>
<comment type="caution">
    <text evidence="16">The sequence shown here is derived from an EMBL/GenBank/DDBJ whole genome shotgun (WGS) entry which is preliminary data.</text>
</comment>
<comment type="pathway">
    <text evidence="1 10">Amino-acid biosynthesis; S-adenosyl-L-methionine biosynthesis; S-adenosyl-L-methionine from L-methionine: step 1/1.</text>
</comment>
<dbReference type="Pfam" id="PF02772">
    <property type="entry name" value="S-AdoMet_synt_M"/>
    <property type="match status" value="1"/>
</dbReference>
<name>A0A1F6PFJ4_9BACT</name>
<evidence type="ECO:0000259" key="13">
    <source>
        <dbReference type="Pfam" id="PF00438"/>
    </source>
</evidence>
<keyword evidence="6 10" id="KW-0547">Nucleotide-binding</keyword>
<dbReference type="InterPro" id="IPR022630">
    <property type="entry name" value="S-AdoMet_synt_C"/>
</dbReference>
<feature type="binding site" description="in other chain" evidence="10">
    <location>
        <position position="270"/>
    </location>
    <ligand>
        <name>L-methionine</name>
        <dbReference type="ChEBI" id="CHEBI:57844"/>
        <note>ligand shared between two neighboring subunits</note>
    </ligand>
</feature>
<comment type="subunit">
    <text evidence="10">Homotetramer; dimer of dimers.</text>
</comment>
<feature type="binding site" description="in other chain" evidence="10">
    <location>
        <position position="100"/>
    </location>
    <ligand>
        <name>L-methionine</name>
        <dbReference type="ChEBI" id="CHEBI:57844"/>
        <note>ligand shared between two neighboring subunits</note>
    </ligand>
</feature>
<evidence type="ECO:0000256" key="6">
    <source>
        <dbReference type="ARBA" id="ARBA00022741"/>
    </source>
</evidence>
<keyword evidence="10" id="KW-0963">Cytoplasm</keyword>
<feature type="binding site" evidence="10">
    <location>
        <position position="18"/>
    </location>
    <ligand>
        <name>Mg(2+)</name>
        <dbReference type="ChEBI" id="CHEBI:18420"/>
    </ligand>
</feature>
<dbReference type="AlphaFoldDB" id="A0A1F6PFJ4"/>
<feature type="binding site" description="in other chain" evidence="10">
    <location>
        <begin position="245"/>
        <end position="246"/>
    </location>
    <ligand>
        <name>ATP</name>
        <dbReference type="ChEBI" id="CHEBI:30616"/>
        <note>ligand shared between two neighboring subunits</note>
    </ligand>
</feature>
<dbReference type="Proteomes" id="UP000178254">
    <property type="component" value="Unassembled WGS sequence"/>
</dbReference>
<dbReference type="Pfam" id="PF02773">
    <property type="entry name" value="S-AdoMet_synt_C"/>
    <property type="match status" value="1"/>
</dbReference>
<feature type="domain" description="S-adenosylmethionine synthetase central" evidence="14">
    <location>
        <begin position="115"/>
        <end position="231"/>
    </location>
</feature>
<dbReference type="Pfam" id="PF00438">
    <property type="entry name" value="S-AdoMet_synt_N"/>
    <property type="match status" value="1"/>
</dbReference>
<dbReference type="UniPathway" id="UPA00315">
    <property type="reaction ID" value="UER00080"/>
</dbReference>
<evidence type="ECO:0000259" key="14">
    <source>
        <dbReference type="Pfam" id="PF02772"/>
    </source>
</evidence>
<proteinExistence type="inferred from homology"/>
<gene>
    <name evidence="10" type="primary">metK</name>
    <name evidence="16" type="ORF">A2538_04580</name>
</gene>
<organism evidence="16 17">
    <name type="scientific">Candidatus Magasanikbacteria bacterium RIFOXYD2_FULL_41_14</name>
    <dbReference type="NCBI Taxonomy" id="1798709"/>
    <lineage>
        <taxon>Bacteria</taxon>
        <taxon>Candidatus Magasanikiibacteriota</taxon>
    </lineage>
</organism>
<sequence>MSENYIFTSESVTEGHPDKICDQVSDAVLDNLLEQDPKSHVAVECFTTTGLIVVGGEVTTRGYVDVQKITRDVLKDIGYTDAAYGIDYDHAGVLVAIHEQSPDIAQGVSQTNSEEQGAGDQGLMFGYAANETPELMPLPIMLAHRLTMRLADARKSGEISWLRPDGKSQVAVEYVDGKPTRLKNVVISTQHDDNVSTEELRRVVQEKIIEPVCAHYLDKDTEFFINMTGRFVIGGPQGDTGLTGRKIIVDTYGGMGRHGGGCFSGKDPSKVDRSGAYMARYVAKNIVAAELADKCELQVAYVIGRAEPTSVHVNTFGTGKVADDKLAEAVQKVFDFRPGKIIEQLDLLRPIYRAAASYGHFGRAEFPWEKVDKVEELKKAVQV</sequence>
<dbReference type="InterPro" id="IPR022636">
    <property type="entry name" value="S-AdoMet_synthetase_sfam"/>
</dbReference>
<dbReference type="NCBIfam" id="TIGR01034">
    <property type="entry name" value="metK"/>
    <property type="match status" value="1"/>
</dbReference>
<dbReference type="InterPro" id="IPR022631">
    <property type="entry name" value="ADOMET_SYNTHASE_CS"/>
</dbReference>
<evidence type="ECO:0000256" key="9">
    <source>
        <dbReference type="ARBA" id="ARBA00022958"/>
    </source>
</evidence>
<feature type="binding site" description="in other chain" evidence="10">
    <location>
        <position position="57"/>
    </location>
    <ligand>
        <name>L-methionine</name>
        <dbReference type="ChEBI" id="CHEBI:57844"/>
        <note>ligand shared between two neighboring subunits</note>
    </ligand>
</feature>
<evidence type="ECO:0000256" key="7">
    <source>
        <dbReference type="ARBA" id="ARBA00022840"/>
    </source>
</evidence>
<comment type="catalytic activity">
    <reaction evidence="10">
        <text>L-methionine + ATP + H2O = S-adenosyl-L-methionine + phosphate + diphosphate</text>
        <dbReference type="Rhea" id="RHEA:21080"/>
        <dbReference type="ChEBI" id="CHEBI:15377"/>
        <dbReference type="ChEBI" id="CHEBI:30616"/>
        <dbReference type="ChEBI" id="CHEBI:33019"/>
        <dbReference type="ChEBI" id="CHEBI:43474"/>
        <dbReference type="ChEBI" id="CHEBI:57844"/>
        <dbReference type="ChEBI" id="CHEBI:59789"/>
        <dbReference type="EC" id="2.5.1.6"/>
    </reaction>
</comment>
<dbReference type="GO" id="GO:0006730">
    <property type="term" value="P:one-carbon metabolic process"/>
    <property type="evidence" value="ECO:0007669"/>
    <property type="project" value="UniProtKB-KW"/>
</dbReference>
<dbReference type="GO" id="GO:0005524">
    <property type="term" value="F:ATP binding"/>
    <property type="evidence" value="ECO:0007669"/>
    <property type="project" value="UniProtKB-UniRule"/>
</dbReference>
<dbReference type="STRING" id="1798709.A2538_04580"/>
<dbReference type="SUPFAM" id="SSF55973">
    <property type="entry name" value="S-adenosylmethionine synthetase"/>
    <property type="match status" value="3"/>
</dbReference>
<feature type="binding site" description="in other chain" evidence="10">
    <location>
        <begin position="230"/>
        <end position="231"/>
    </location>
    <ligand>
        <name>ATP</name>
        <dbReference type="ChEBI" id="CHEBI:30616"/>
        <note>ligand shared between two neighboring subunits</note>
    </ligand>
</feature>
<evidence type="ECO:0000256" key="5">
    <source>
        <dbReference type="ARBA" id="ARBA00022723"/>
    </source>
</evidence>
<comment type="cofactor">
    <cofactor evidence="10">
        <name>Mg(2+)</name>
        <dbReference type="ChEBI" id="CHEBI:18420"/>
    </cofactor>
    <text evidence="10">Binds 2 divalent ions per subunit.</text>
</comment>
<evidence type="ECO:0000256" key="10">
    <source>
        <dbReference type="HAMAP-Rule" id="MF_00086"/>
    </source>
</evidence>
<evidence type="ECO:0000313" key="17">
    <source>
        <dbReference type="Proteomes" id="UP000178254"/>
    </source>
</evidence>
<comment type="function">
    <text evidence="10">Catalyzes the formation of S-adenosylmethionine (AdoMet) from methionine and ATP. The overall synthetic reaction is composed of two sequential steps, AdoMet formation and the subsequent tripolyphosphate hydrolysis which occurs prior to release of AdoMet from the enzyme.</text>
</comment>
<feature type="binding site" evidence="10">
    <location>
        <position position="239"/>
    </location>
    <ligand>
        <name>ATP</name>
        <dbReference type="ChEBI" id="CHEBI:30616"/>
        <note>ligand shared between two neighboring subunits</note>
    </ligand>
</feature>
<dbReference type="EMBL" id="MFRE01000005">
    <property type="protein sequence ID" value="OGH94937.1"/>
    <property type="molecule type" value="Genomic_DNA"/>
</dbReference>
<dbReference type="PROSITE" id="PS00377">
    <property type="entry name" value="ADOMET_SYNTHASE_2"/>
    <property type="match status" value="1"/>
</dbReference>
<dbReference type="GO" id="GO:0000287">
    <property type="term" value="F:magnesium ion binding"/>
    <property type="evidence" value="ECO:0007669"/>
    <property type="project" value="UniProtKB-UniRule"/>
</dbReference>
<dbReference type="GO" id="GO:0004478">
    <property type="term" value="F:methionine adenosyltransferase activity"/>
    <property type="evidence" value="ECO:0007669"/>
    <property type="project" value="UniProtKB-UniRule"/>
</dbReference>
<dbReference type="PIRSF" id="PIRSF000497">
    <property type="entry name" value="MAT"/>
    <property type="match status" value="1"/>
</dbReference>
<feature type="binding site" description="in other chain" evidence="10">
    <location>
        <begin position="165"/>
        <end position="167"/>
    </location>
    <ligand>
        <name>ATP</name>
        <dbReference type="ChEBI" id="CHEBI:30616"/>
        <note>ligand shared between two neighboring subunits</note>
    </ligand>
</feature>
<comment type="subcellular location">
    <subcellularLocation>
        <location evidence="10 11">Cytoplasm</location>
    </subcellularLocation>
</comment>
<dbReference type="GO" id="GO:0006556">
    <property type="term" value="P:S-adenosylmethionine biosynthetic process"/>
    <property type="evidence" value="ECO:0007669"/>
    <property type="project" value="UniProtKB-UniRule"/>
</dbReference>
<dbReference type="EC" id="2.5.1.6" evidence="10"/>
<evidence type="ECO:0000256" key="12">
    <source>
        <dbReference type="RuleBase" id="RU004462"/>
    </source>
</evidence>
<feature type="domain" description="S-adenosylmethionine synthetase C-terminal" evidence="15">
    <location>
        <begin position="233"/>
        <end position="370"/>
    </location>
</feature>
<dbReference type="Gene3D" id="3.30.300.10">
    <property type="match status" value="3"/>
</dbReference>
<feature type="domain" description="S-adenosylmethionine synthetase N-terminal" evidence="13">
    <location>
        <begin position="4"/>
        <end position="102"/>
    </location>
</feature>
<protein>
    <recommendedName>
        <fullName evidence="10">S-adenosylmethionine synthase</fullName>
        <shortName evidence="10">AdoMet synthase</shortName>
        <ecNumber evidence="10">2.5.1.6</ecNumber>
    </recommendedName>
    <alternativeName>
        <fullName evidence="10">MAT</fullName>
    </alternativeName>
    <alternativeName>
        <fullName evidence="10">Methionine adenosyltransferase</fullName>
    </alternativeName>
</protein>
<dbReference type="PANTHER" id="PTHR11964">
    <property type="entry name" value="S-ADENOSYLMETHIONINE SYNTHETASE"/>
    <property type="match status" value="1"/>
</dbReference>
<comment type="cofactor">
    <cofactor evidence="10">
        <name>K(+)</name>
        <dbReference type="ChEBI" id="CHEBI:29103"/>
    </cofactor>
    <text evidence="10">Binds 1 potassium ion per subunit.</text>
</comment>
<evidence type="ECO:0000256" key="3">
    <source>
        <dbReference type="ARBA" id="ARBA00022563"/>
    </source>
</evidence>
<dbReference type="InterPro" id="IPR022628">
    <property type="entry name" value="S-AdoMet_synt_N"/>
</dbReference>
<keyword evidence="4 10" id="KW-0808">Transferase</keyword>
<dbReference type="InterPro" id="IPR002133">
    <property type="entry name" value="S-AdoMet_synthetase"/>
</dbReference>
<keyword evidence="9 10" id="KW-0630">Potassium</keyword>
<dbReference type="FunFam" id="3.30.300.10:FF:000003">
    <property type="entry name" value="S-adenosylmethionine synthase"/>
    <property type="match status" value="1"/>
</dbReference>
<dbReference type="HAMAP" id="MF_00086">
    <property type="entry name" value="S_AdoMet_synth1"/>
    <property type="match status" value="1"/>
</dbReference>
<evidence type="ECO:0000256" key="8">
    <source>
        <dbReference type="ARBA" id="ARBA00022842"/>
    </source>
</evidence>
<keyword evidence="8 10" id="KW-0460">Magnesium</keyword>
<feature type="binding site" evidence="10">
    <location>
        <position position="44"/>
    </location>
    <ligand>
        <name>K(+)</name>
        <dbReference type="ChEBI" id="CHEBI:29103"/>
    </ligand>
</feature>
<keyword evidence="3 10" id="KW-0554">One-carbon metabolism</keyword>
<evidence type="ECO:0000313" key="16">
    <source>
        <dbReference type="EMBL" id="OGH94937.1"/>
    </source>
</evidence>
<dbReference type="InterPro" id="IPR022629">
    <property type="entry name" value="S-AdoMet_synt_central"/>
</dbReference>
<evidence type="ECO:0000256" key="4">
    <source>
        <dbReference type="ARBA" id="ARBA00022679"/>
    </source>
</evidence>
<reference evidence="16 17" key="1">
    <citation type="journal article" date="2016" name="Nat. Commun.">
        <title>Thousands of microbial genomes shed light on interconnected biogeochemical processes in an aquifer system.</title>
        <authorList>
            <person name="Anantharaman K."/>
            <person name="Brown C.T."/>
            <person name="Hug L.A."/>
            <person name="Sharon I."/>
            <person name="Castelle C.J."/>
            <person name="Probst A.J."/>
            <person name="Thomas B.C."/>
            <person name="Singh A."/>
            <person name="Wilkins M.J."/>
            <person name="Karaoz U."/>
            <person name="Brodie E.L."/>
            <person name="Williams K.H."/>
            <person name="Hubbard S.S."/>
            <person name="Banfield J.F."/>
        </authorList>
    </citation>
    <scope>NUCLEOTIDE SEQUENCE [LARGE SCALE GENOMIC DNA]</scope>
</reference>
<accession>A0A1F6PFJ4</accession>
<evidence type="ECO:0000259" key="15">
    <source>
        <dbReference type="Pfam" id="PF02773"/>
    </source>
</evidence>
<evidence type="ECO:0000256" key="1">
    <source>
        <dbReference type="ARBA" id="ARBA00005224"/>
    </source>
</evidence>
<keyword evidence="5 10" id="KW-0479">Metal-binding</keyword>
<feature type="binding site" evidence="10">
    <location>
        <position position="239"/>
    </location>
    <ligand>
        <name>L-methionine</name>
        <dbReference type="ChEBI" id="CHEBI:57844"/>
        <note>ligand shared between two neighboring subunits</note>
    </ligand>
</feature>
<evidence type="ECO:0000256" key="11">
    <source>
        <dbReference type="RuleBase" id="RU000542"/>
    </source>
</evidence>
<feature type="region of interest" description="Flexible loop" evidence="10">
    <location>
        <begin position="100"/>
        <end position="110"/>
    </location>
</feature>
<evidence type="ECO:0000256" key="2">
    <source>
        <dbReference type="ARBA" id="ARBA00009685"/>
    </source>
</evidence>
<dbReference type="CDD" id="cd18079">
    <property type="entry name" value="S-AdoMet_synt"/>
    <property type="match status" value="1"/>
</dbReference>
<feature type="binding site" description="in other chain" evidence="10">
    <location>
        <position position="16"/>
    </location>
    <ligand>
        <name>ATP</name>
        <dbReference type="ChEBI" id="CHEBI:30616"/>
        <note>ligand shared between two neighboring subunits</note>
    </ligand>
</feature>
<keyword evidence="7 10" id="KW-0067">ATP-binding</keyword>
<comment type="caution">
    <text evidence="10">Lacks conserved residue(s) required for the propagation of feature annotation.</text>
</comment>